<dbReference type="PROSITE" id="PS50137">
    <property type="entry name" value="DS_RBD"/>
    <property type="match status" value="3"/>
</dbReference>
<dbReference type="PANTHER" id="PTHR46205">
    <property type="entry name" value="LOQUACIOUS, ISOFORM B"/>
    <property type="match status" value="1"/>
</dbReference>
<feature type="domain" description="DRBM" evidence="3">
    <location>
        <begin position="117"/>
        <end position="184"/>
    </location>
</feature>
<feature type="domain" description="DRBM" evidence="3">
    <location>
        <begin position="359"/>
        <end position="425"/>
    </location>
</feature>
<dbReference type="GO" id="GO:0070920">
    <property type="term" value="P:regulation of regulatory ncRNA processing"/>
    <property type="evidence" value="ECO:0007669"/>
    <property type="project" value="TreeGrafter"/>
</dbReference>
<gene>
    <name evidence="4" type="ORF">MEUPH1_LOCUS19486</name>
</gene>
<dbReference type="GO" id="GO:0005737">
    <property type="term" value="C:cytoplasm"/>
    <property type="evidence" value="ECO:0007669"/>
    <property type="project" value="TreeGrafter"/>
</dbReference>
<dbReference type="Proteomes" id="UP001160148">
    <property type="component" value="Unassembled WGS sequence"/>
</dbReference>
<proteinExistence type="predicted"/>
<dbReference type="GO" id="GO:0070578">
    <property type="term" value="C:RISC-loading complex"/>
    <property type="evidence" value="ECO:0007669"/>
    <property type="project" value="TreeGrafter"/>
</dbReference>
<keyword evidence="1 2" id="KW-0694">RNA-binding</keyword>
<dbReference type="GO" id="GO:0016442">
    <property type="term" value="C:RISC complex"/>
    <property type="evidence" value="ECO:0007669"/>
    <property type="project" value="TreeGrafter"/>
</dbReference>
<comment type="caution">
    <text evidence="4">The sequence shown here is derived from an EMBL/GenBank/DDBJ whole genome shotgun (WGS) entry which is preliminary data.</text>
</comment>
<dbReference type="PANTHER" id="PTHR46205:SF3">
    <property type="entry name" value="LOQUACIOUS, ISOFORM B"/>
    <property type="match status" value="1"/>
</dbReference>
<evidence type="ECO:0000256" key="1">
    <source>
        <dbReference type="ARBA" id="ARBA00022884"/>
    </source>
</evidence>
<dbReference type="GO" id="GO:0035197">
    <property type="term" value="F:siRNA binding"/>
    <property type="evidence" value="ECO:0007669"/>
    <property type="project" value="TreeGrafter"/>
</dbReference>
<dbReference type="InterPro" id="IPR014720">
    <property type="entry name" value="dsRBD_dom"/>
</dbReference>
<dbReference type="GO" id="GO:0005634">
    <property type="term" value="C:nucleus"/>
    <property type="evidence" value="ECO:0007669"/>
    <property type="project" value="TreeGrafter"/>
</dbReference>
<protein>
    <recommendedName>
        <fullName evidence="3">DRBM domain-containing protein</fullName>
    </recommendedName>
</protein>
<keyword evidence="5" id="KW-1185">Reference proteome</keyword>
<dbReference type="Pfam" id="PF00035">
    <property type="entry name" value="dsrm"/>
    <property type="match status" value="2"/>
</dbReference>
<dbReference type="SMART" id="SM00358">
    <property type="entry name" value="DSRM"/>
    <property type="match status" value="3"/>
</dbReference>
<reference evidence="4 5" key="1">
    <citation type="submission" date="2023-01" db="EMBL/GenBank/DDBJ databases">
        <authorList>
            <person name="Whitehead M."/>
        </authorList>
    </citation>
    <scope>NUCLEOTIDE SEQUENCE [LARGE SCALE GENOMIC DNA]</scope>
</reference>
<feature type="domain" description="DRBM" evidence="3">
    <location>
        <begin position="221"/>
        <end position="290"/>
    </location>
</feature>
<evidence type="ECO:0000313" key="4">
    <source>
        <dbReference type="EMBL" id="CAI6364689.1"/>
    </source>
</evidence>
<evidence type="ECO:0000259" key="3">
    <source>
        <dbReference type="PROSITE" id="PS50137"/>
    </source>
</evidence>
<name>A0AAV0XA79_9HEMI</name>
<sequence>MPSRITMFANFSSTKNTTVDGRVEYPDKRCPTKGPLIKDAVSSKCLNPLDEPSRSSQQELMFEEYNPKNNFDIFNMDAPTGSPLKPCTTDFKKTSCKEQKVDFPAKFNEIKQDSLKSPIAKLNEIMLLKKQVVEYGLVSIAGHVHNPVFRFVATNDGIYAYGEGLSKKEAKKNAAIALLDKLDNNNGNNTITSTTSNISPSNVSPLKISKEKVLDEISKVNPIGVLQELCMARHWELPDYEFPQDERNETHNVWYSVVCSLRDFQSVGEGKTKQAAKRQAAHIMYDQIKNVPQQNISKTKEYVYPTPGKLMLDIMESKDLDCMNNLKSLEIFLKQLKSSQNPSVNKLRNTDFTAKIRKNAVEFLNAIGGEEHFGITYLLISNKSNDIGMVVQLAVTPLLLFIGSGRTMEDAKEMAAYVALSYIKLLLE</sequence>
<dbReference type="AlphaFoldDB" id="A0AAV0XA79"/>
<evidence type="ECO:0000313" key="5">
    <source>
        <dbReference type="Proteomes" id="UP001160148"/>
    </source>
</evidence>
<dbReference type="GO" id="GO:0003725">
    <property type="term" value="F:double-stranded RNA binding"/>
    <property type="evidence" value="ECO:0007669"/>
    <property type="project" value="TreeGrafter"/>
</dbReference>
<dbReference type="Gene3D" id="3.30.160.20">
    <property type="match status" value="3"/>
</dbReference>
<dbReference type="GO" id="GO:0030422">
    <property type="term" value="P:siRNA processing"/>
    <property type="evidence" value="ECO:0007669"/>
    <property type="project" value="TreeGrafter"/>
</dbReference>
<evidence type="ECO:0000256" key="2">
    <source>
        <dbReference type="PROSITE-ProRule" id="PRU00266"/>
    </source>
</evidence>
<organism evidence="4 5">
    <name type="scientific">Macrosiphum euphorbiae</name>
    <name type="common">potato aphid</name>
    <dbReference type="NCBI Taxonomy" id="13131"/>
    <lineage>
        <taxon>Eukaryota</taxon>
        <taxon>Metazoa</taxon>
        <taxon>Ecdysozoa</taxon>
        <taxon>Arthropoda</taxon>
        <taxon>Hexapoda</taxon>
        <taxon>Insecta</taxon>
        <taxon>Pterygota</taxon>
        <taxon>Neoptera</taxon>
        <taxon>Paraneoptera</taxon>
        <taxon>Hemiptera</taxon>
        <taxon>Sternorrhyncha</taxon>
        <taxon>Aphidomorpha</taxon>
        <taxon>Aphidoidea</taxon>
        <taxon>Aphididae</taxon>
        <taxon>Macrosiphini</taxon>
        <taxon>Macrosiphum</taxon>
    </lineage>
</organism>
<dbReference type="InterPro" id="IPR051247">
    <property type="entry name" value="RLC_Component"/>
</dbReference>
<dbReference type="SUPFAM" id="SSF54768">
    <property type="entry name" value="dsRNA-binding domain-like"/>
    <property type="match status" value="3"/>
</dbReference>
<accession>A0AAV0XA79</accession>
<dbReference type="EMBL" id="CARXXK010000004">
    <property type="protein sequence ID" value="CAI6364689.1"/>
    <property type="molecule type" value="Genomic_DNA"/>
</dbReference>